<dbReference type="PANTHER" id="PTHR37309:SF1">
    <property type="entry name" value="SLR0284 PROTEIN"/>
    <property type="match status" value="1"/>
</dbReference>
<feature type="transmembrane region" description="Helical" evidence="1">
    <location>
        <begin position="33"/>
        <end position="50"/>
    </location>
</feature>
<reference evidence="2 3" key="1">
    <citation type="submission" date="2017-04" db="EMBL/GenBank/DDBJ databases">
        <title>Draft genome sequences of Alloscardovia macacae UMA81211 and UMA81212 isolated from the feces of a rhesus macaque (Macaca mulatta).</title>
        <authorList>
            <person name="Albert K."/>
            <person name="Sela D.A."/>
        </authorList>
    </citation>
    <scope>NUCLEOTIDE SEQUENCE [LARGE SCALE GENOMIC DNA]</scope>
    <source>
        <strain evidence="2 3">UMA81212</strain>
    </source>
</reference>
<dbReference type="STRING" id="1160091.B9T39_06870"/>
<evidence type="ECO:0000256" key="1">
    <source>
        <dbReference type="SAM" id="Phobius"/>
    </source>
</evidence>
<comment type="caution">
    <text evidence="2">The sequence shown here is derived from an EMBL/GenBank/DDBJ whole genome shotgun (WGS) entry which is preliminary data.</text>
</comment>
<gene>
    <name evidence="2" type="ORF">B9T39_06870</name>
</gene>
<dbReference type="EMBL" id="NEKC01000017">
    <property type="protein sequence ID" value="OTA28406.1"/>
    <property type="molecule type" value="Genomic_DNA"/>
</dbReference>
<accession>A0A1Y2STN5</accession>
<evidence type="ECO:0000313" key="3">
    <source>
        <dbReference type="Proteomes" id="UP000243540"/>
    </source>
</evidence>
<dbReference type="InterPro" id="IPR007165">
    <property type="entry name" value="Phage_holin_4_2"/>
</dbReference>
<keyword evidence="1" id="KW-0812">Transmembrane</keyword>
<evidence type="ECO:0008006" key="4">
    <source>
        <dbReference type="Google" id="ProtNLM"/>
    </source>
</evidence>
<protein>
    <recommendedName>
        <fullName evidence="4">Phage holin family protein</fullName>
    </recommendedName>
</protein>
<organism evidence="2 3">
    <name type="scientific">Alloscardovia macacae</name>
    <dbReference type="NCBI Taxonomy" id="1160091"/>
    <lineage>
        <taxon>Bacteria</taxon>
        <taxon>Bacillati</taxon>
        <taxon>Actinomycetota</taxon>
        <taxon>Actinomycetes</taxon>
        <taxon>Bifidobacteriales</taxon>
        <taxon>Bifidobacteriaceae</taxon>
        <taxon>Alloscardovia</taxon>
    </lineage>
</organism>
<evidence type="ECO:0000313" key="2">
    <source>
        <dbReference type="EMBL" id="OTA28406.1"/>
    </source>
</evidence>
<dbReference type="Proteomes" id="UP000243540">
    <property type="component" value="Unassembled WGS sequence"/>
</dbReference>
<sequence length="121" mass="13052">MKRFLMNWLVLTIATGVTVFLLPGLSIIGDRAWVAYGSFALFMALINASIKPFMQVLALPFSIFSFGLAALLINAACFEMASTLATRVFYTGVVSSSFGWSLMGALVLSLVSGLLGFLRLD</sequence>
<dbReference type="PANTHER" id="PTHR37309">
    <property type="entry name" value="SLR0284 PROTEIN"/>
    <property type="match status" value="1"/>
</dbReference>
<dbReference type="OrthoDB" id="9810847at2"/>
<feature type="transmembrane region" description="Helical" evidence="1">
    <location>
        <begin position="57"/>
        <end position="78"/>
    </location>
</feature>
<keyword evidence="1" id="KW-1133">Transmembrane helix</keyword>
<feature type="transmembrane region" description="Helical" evidence="1">
    <location>
        <begin position="98"/>
        <end position="118"/>
    </location>
</feature>
<dbReference type="Pfam" id="PF04020">
    <property type="entry name" value="Phage_holin_4_2"/>
    <property type="match status" value="1"/>
</dbReference>
<name>A0A1Y2STN5_9BIFI</name>
<proteinExistence type="predicted"/>
<dbReference type="AlphaFoldDB" id="A0A1Y2STN5"/>
<dbReference type="RefSeq" id="WP_086107068.1">
    <property type="nucleotide sequence ID" value="NZ_NEKB01000010.1"/>
</dbReference>
<feature type="transmembrane region" description="Helical" evidence="1">
    <location>
        <begin position="7"/>
        <end position="27"/>
    </location>
</feature>
<keyword evidence="1" id="KW-0472">Membrane</keyword>